<dbReference type="Pfam" id="PF08659">
    <property type="entry name" value="KR"/>
    <property type="match status" value="4"/>
</dbReference>
<evidence type="ECO:0000256" key="7">
    <source>
        <dbReference type="ARBA" id="ARBA00023268"/>
    </source>
</evidence>
<feature type="region of interest" description="Disordered" evidence="11">
    <location>
        <begin position="4850"/>
        <end position="4870"/>
    </location>
</feature>
<dbReference type="Pfam" id="PF02801">
    <property type="entry name" value="Ketoacyl-synt_C"/>
    <property type="match status" value="4"/>
</dbReference>
<dbReference type="FunFam" id="3.90.180.10:FF:000032">
    <property type="entry name" value="Probable polyketide synthase pks1"/>
    <property type="match status" value="1"/>
</dbReference>
<keyword evidence="8" id="KW-0012">Acyltransferase</keyword>
<evidence type="ECO:0000259" key="14">
    <source>
        <dbReference type="PROSITE" id="PS52019"/>
    </source>
</evidence>
<dbReference type="InterPro" id="IPR057326">
    <property type="entry name" value="KR_dom"/>
</dbReference>
<feature type="region of interest" description="Disordered" evidence="11">
    <location>
        <begin position="6314"/>
        <end position="6336"/>
    </location>
</feature>
<feature type="domain" description="Carrier" evidence="12">
    <location>
        <begin position="3422"/>
        <end position="3500"/>
    </location>
</feature>
<feature type="active site" description="Proton acceptor; for dehydratase activity" evidence="9">
    <location>
        <position position="2746"/>
    </location>
</feature>
<evidence type="ECO:0000256" key="3">
    <source>
        <dbReference type="ARBA" id="ARBA00022450"/>
    </source>
</evidence>
<dbReference type="PROSITE" id="PS52019">
    <property type="entry name" value="PKS_MFAS_DH"/>
    <property type="match status" value="4"/>
</dbReference>
<dbReference type="GO" id="GO:0016491">
    <property type="term" value="F:oxidoreductase activity"/>
    <property type="evidence" value="ECO:0007669"/>
    <property type="project" value="InterPro"/>
</dbReference>
<sequence length="7431" mass="775033">MSNEAKLREYLKRATAELQQTRQRLVDVEAVAREPIAVVGMACRLPGGVRSPEELWRLLAEGRDAISEFPTDRGWDVEALYDPDPDAAGRTYVREGGFLHDATLFDPAPFGLNPREALAADPQQRLLLETAWEAFERAGLDPTAVRGSSTGVFVGVMYDDYASRLEHAPPAGFEGMIGSGSAPSIASGRVAYTFGLEGPAITVDTACSSSLVSVHLAAQSLRKGECEMALAGGATVMATPKAFTQFSRQRALSPSGRCRAFADSADGTVWGEGVGLLLLTRLSHAREHHLPIHAVIAGSAINQDGASSQLTAPNGPAQQRVIRHALTNAGLTPADIDAVEAHGTGTTLGDPIEAQALHATYGRHRHHQPLWLGSIKSNLGHTQAAAGVAAIIKMIQALHHGLLPKTLHIDTPSSHVTWDPNAVALLTDAQPWPQHPDRPRRAGISSFGLSGTNAHLILEEAPADTTAPGSAIPPREAGGAAHPHSATIATDQANAEVKPGAGTEAATAGGSRRGTASTTKAGTASTDNTDHAPDAPPADDAADTAPVPLLLSAKTATALREQATRLAAHLETHRDLALADLAGALAHQRAHLDHRAVIITGSPAHTLDALRHLADDQPHPDLITGHATDPGRIALVFAGQGSQHPAMARELLNHPVFAHHIHACDTELAAQGHTWSIQETLTSGRELDRDDITQITLFAVMTGLAALWRHHGITPDAVLGHSQGEIAAAYHAGALTLTDAITITTARATAVTTLHGTGTMASIPLPADQVTPLLADHDDLHIAAHNSPTTTVIAGTTEQVHALVAALQAQHIRARLIAVNYASHTPHIEPLHHTLLTALNPIQPQPSDTAFYSTVTGGPIDTTALTADYWYNNLRQPVQLHTATEALLDDGHHTLIEATPHPILTPTLQQTFEARDGIDQPRAIATLRRDHDAHRQFLHALATAHTHGLTVNWHLPVPARHLPLPTYPFQHQRFWLTGSPRGSAPSLHGLASTSHPLVSAAVTTPDGTYLASGRITVEEHRWVTQHTINGRPILPGAALLELALHTAAQTEHRHVEELTIQTPVVLDPGVPVHLQIHVQPADRSGRRTITISTRPENEPDGPWTAHATGALSTAAGAPVPPPSGWPPAGAEAYDTAPFYRALRDTGLDYGPAFRNIGRAWQGGTGTVYAELSRHADLDPTGYAIHPAVLDSAIHSAATTSPPAAGTSIDIPFSFTGVSLHGTAGGSLRSTARTEGSRTALQLIAADGSPVLTVAAVHTRPLNTAALGAPPVHQLVWVEPEPVDRAGAYDLEVFPTGAVEELLAAPWNAPDVVVWSPGADGDVVAATHAVVAEVVRVVGAWCRNADLADTRLVVLTCGAVAAHDGEDVADLAGAAVWGALRSAQTEHPDRFALVDTDGTPESGELLSVAVESGAAQAVLREGRLLRPRIERVISSGAPAGLDPDGTVLITGGTGTLGGLLAEHLVVTGRARHLVLASRRGAEAPGAEELVGRLIAAGAAEVRVLGCDTADGEAVRALVAEASRDRRLSAVFHTAGVLRDAALHTLTAEQVDDVLRPKVDAAWHLHEATAGLELDAFVVYSSIAGTLGGAGQANYAAANTFLDALARRRRALGLPGTSVAWGFWARASGMTGHLGADEHARIAASGLLPLSDEQGLALLDAALDSGLPQVVATLWNLPALRERAGRGDLPDLLRPLVPAADAPAGPAPTGGDLGERLAGLDRAGRRQALLEVVRAEIAVVLGHSDPAEIGAAQPFKDLGFESLTAVELRNRLAALTGLRLPTTLAFDHPTPAALAQHLAALLTGTGPAGPVAPLTGPAGADEPIAIVGMACRFPGADSPEQLWRLLADGTDAMGDFPTDRGWQLDTLYSPDPDQPGTTYTRHGGFLTGADRFDADFFQISPREALATDPQQRLLLETAWEALEHAGIDPASVRGSVTGVFTGVVAQEYAPATLAPPADLAGYLLTGNTTSVASGRIAYALGLQGPAITIDTACSSSLVAAHLAIRALHGGECSLALVGGATIMATPKIFVEFARQRGLAVDGRCKSFSAEADGTGWGEGAGLVVLEKLSDARRNGHRVLAVIRGSAVNQDGASNGLTAPNGPAQQRVIQQALAAARLSPAEVDAVEAHGTGTVLGDPIEAHALLATYGRDRGEPLWLGSIKSNIGHTQAAAGVAGIIKLVLALEHDLLPRSLHAATPSSRIDWELGSVALLTEPRPWPRRADRPRRAGVSSFGISGTNAHLIIEEAPDAPVAAPVEVPAPMPWLLSARTSGALRDQASRLVELLDERPDLPPARVAHALATSRTAFDHRAAIVPPVDDPDGEPHTAADLIAALHALAAGQPHPGLVRGSARDGKLAFLFTGQGAQHPGMTADLYARFPAYAAALDEVCAALDAHLEHPLREVMTGAHSDLLGQTLYTQPALFAAEAAMVRLLDSFGIRPDYLIGHSIGELTAAHIAGVLDLTDAAKLVTTRARLMHTMPAGAMLAVTAPRDRIQTILDAHPDVSLAGHNSPTSLVLAGDTHTIDAIAAQLTADGIRARKLHVAHAFHSAHTDAILDDFRDAATDVTYRPATIPIVSNLTGQVATDDQLADPDYWARHIRETVNYTAGTETLYTLGVTHFIEVGPDATLTTLTRETVTDAIAVATQQRGHDGTAALLTALATAHTTGVDVDWTPLLPAGPVPAEPLPTYPFQHQRYWLHHGTTTTEPGDLGLAGAGHPLLGATLALAHQDTHLFTGRISTTTHPWLAEHVIVGTPLLPGTAFVDLALHAGHHTGHPYLADLTIEAPLVLPGQGALDLQVEVAPAGAARSVTVHSRPAGSDGAWTRHATGTLNPIGPAATAGATQWPPAGATPVDLTDFYPGLHDAGVGYGPSFRGLRAAWRAGDHLYAEVALPDEVDPAGYGVHPALLDAALHPIALTGDDQVRLPFAWTGVGLHATGARTLRVDFQRVDADTVRLTATDPAGAPVVTVAALSVRAAPDQVTAARAGQLLEVAWSPVPPGVSAPSGDLLSPAELAALLDDDGRPAPETVLLRATGDGGEPVAATHQRVEEVLGLLQRWLADDRSAATRLVVVTSGAVAARAGDEVTDLAGAALWGLVRSAQAEHPDRFLLVDADEVRDERLAAAAAAGQPQLAVRDGELLAPHLTRLAAPAEPAAPPFDPDGTVLITGGTGTLGGLLAEHLVRAGHARRLLLVSRRGGDGAGDLLDRLAEAGAEVTVAACDVSDPAAVAALLAGIPAGHPLTAVFHTAGVVDDAALHTLAPDRLHAVLRPKVDGAWHLHEATRDLPLAAFVLYSSVAGTLGSPGQGNYAAANAFLDALAAHRTAQGLPATALAWGLWAQESAMTAGLGRGDQTRIGRAGLRPLTSDAAFTLLDLALDQRRPAVVAADLSLGGLRGLSPAGSRRHAATAAASQDLAGRLATLGPAERLRLMVDLVRAEIAGVLGHAGAESVAPQRAFKDLGFDSLTAVDLRNRLTAATGLRLPATLIFDHPTAEVLATHLLSQLDPTAAPTTGRAAVSTATVDEPIAIVGMACRYPGGVASPEQLWHLVAEGVDAISEFPTNRGWQLDRLHHPDPDHPGTTYTRHGGFLHDADAFDADFFDVSPREATATDPQHRLLLETAWEALESAGINPQTLRQSDTGVFTGIMYNDYATRLQHHIPDGYEGQLSNGSAPSIASGRLAYTLGLEGPAVTVDTACSSSLVATHLAMQALRHGECTLALAGGATVMATPTTFVEFARQRGLAADGRCKSFSDTADGTGWSEGTGLLVLERLSDARRNGHPVLAVIRGSAVNQDGASNGLTAPNGPSQQRVIRQALANARLNPADVDAVEAHGTGTTLGDPIEAQALLATYGQERDEPLWLGSIKSNLGHTQAAAGVAGIIKMVQALRHGTLPPTLHAETPSRHVDWEAGAVALLSEARPWPVRPDRPRRAGVSSFGISGTNAHVILEEAPERPVGPVAEPVAPLPWLLSAKSPAALRDQAGRLAELVDADPTLDRAAVARTLVTGRAALAHRAAVVPALDAANGEPGAADGELSAADGELSAADGELGAADGELGAAGGELGAALRALAAGAAHPGLVSGVVSAVGKVAFLFTGQGAQHPGMTADLYTRFPAYATALDDVCAALDAHLEQPLREVMTGAHTDLLGQTLYTQPALFAAEVAMVRLLDSFGIRPDYLIGHSIGELTAAHIAGVLDLTDAAKLVTTRARLMHGMPAGAMLAVTAPLDRIRPILDAHPDVSLAGHNSPTSLVLAGDTHTIDALAAQLTADGVRARKLHVAHAFHSAHTDAILDDFRAAAADVTYRPAALPIVSNLTGDLATDQQLADPGYWTRHIRETVNYAAGTDTLHHLGVTHYLEVGPDATLTTLTRETLTDATTIPTQQRGHDGTGTLLTALATAHTTGLDVDWTPLLPAGPIPPAPLPTYPWQHQRYWLHAEATVNDAEDLGLTNAGHPLLAAAIELPHQQGHLFTGRISTTFHRWLADHTIAGTTLLPGTAYLDLALHAGHHTAHPYLHDLSIETPLTLDSGTGRQLRVEVGPSDGSGQAPLTISSRDQDDPDGEWTVHATGALSRTAPAADSPAAGWPPAGEPVDVDALYAGFADAGVDYGPAFQGVRAAWRDGDTVHAEVVLPEQLSSRGYGIHPALLDAALHPLALLPLGDDVRLPFAWTGVTLHATGATTLRVRVSAAGTDTVRLLATDPAGVEVVSVAALTVRPAALGDAGGSRDLHRVTWVAVPGGRTGGPLPAALDLADLTAGAVPDDAELVVVRIEPAGDGDVVTATHDLTEQAVTALRGWLADDRYATGRLVVLTRGAVATRSGEDIDLPSAALWGLVRSAQSEHPDRIVLVDVGPAGNGPLGTAGNGPLGTAGNGPLDTAGNGPLDTAGNGPLDTAADDLIVAAVATGLPQLAIRDGGLLAPRISRALAAPADATPELDPEGTVLITGGTGTLGALLAEHLTTTGRARHLLLASRRGPDSPDAAALTARLQDLGATVTIVACDTADPDAVTALIAGIPDAHPLTAVFHTAGTTDDAALHTMTAEQLHTVLRPKVDAAWHLHHATTHLPLAAFVLYSSAAGTLGSPGQANYAAANTYLDALAHHRHTLNLPATSLAWGLWAHTSTITATLDTTNQHRLTQAGIHPLPTDQALHLLDTALHTTHPTLIPAKLTPAALRRFNPEVARRTAADASAGGRGLADRLATLAVVEQQRLLLDLVRDEIAGVLGHRGGDQVDPRRAFKDLGFDSLTAVELRNRLATATGLRLPATLVFDHPTADALAEHLHRQLRPTGDGTVAQAAAAGVAADEPIAIVGMACRYPGGVSSPDELWRLVSDGTDAISDFPTNRGWPLDRLYHPDPDHPGTTYARHGGFLHHADEFDNDFFGISPREAAATDPQQRLLLETAWETLERAGIDPDRLRATPTGVFTGVMYNDYATRFQQVPEGFEGYLGNGSAGSVASGRLAYTLGLQGPAVTLDTACSSSLVATHLAIQSLRNGECNLALAGGVTVMATPGTFVEFARQRGLSADGRCKSFAEGADGTGWGEGAGLILLERLSDAQRNGHHILAVIRGSAVNQDGASNGLTAPNGPAQERVIQQALVNARLAPTDVDAVEAHGTGTSLGDPIEAQALLATYGQDRDQPLWLGSIKSNIGHTQAAAGVAGIIKMVQAIRHGVLPKTLHAERPSSRIDWTAGAVALLTDAQPWPDTGHPRRAGVSSFGISGTNAHVIIEQAPAGDRPPSEAGPVPAVVDARLAALTGPDRTPPGVPLPWLLSAKTPAALRDQAARLMAYAQAHPEIEPAAVAAALVTGRAAFAQRAAVLPGAEPVDALRALAEDRPHPALLQHTATHHGRTVFVFPGQGGQWLGMGRELAQHSTVFAAHLDACATALRPYVDWDLHTVLHDDNPDWLTRVDVVQPVLFAVMTGLAAVWRHHGITPDAVIGHSQGEIAAAHAAGALTLDDAAKVVALRAQALRALIGHGDMASLALPADQVTGLLHNVEDQAYIATVNGPNATVIAGDPDAVATIVAHCKDRDIPARVLPVGYASHTPHVEALRDEIRTALHDVQPAATGVAFYSTYSGDRIDPTELTADYWYDNLRHPVQFQTATEALLRDGYATFVEVSPHPVLIQPIEDTAADHDVITIATARRDSPDQLVTALATAHTHGLPVDWRPLLPAAVPPAELPTYAFQRRSFWLQAPPTISQASDLGQTRTEHPLLAAAIDLPDQQGHLFTGRLTPTSQPWLADHAVTGTVLLPGTAYVDLALHAGHHTGHPHLDDLTIEAPLTLHPDSDLHLHVEVGPDQDGRRSIAVHTRPAQDDTWTRHATGTLSSAVPAPAGDGPAAWPPPGASRVPTDALYDGLTATGLHYGPAFQGVRAVWQDGDTRYAEVHLPDEVPAGGHGLHPALLDAALHPMALAGGADEIRLPFAWAGVALHAVGARQLRVRLEPAGDDTLRLSATDPAGNPVVTVDALTVRPLPAGQLGGDRAVRDSLFRLDWVPVTDLPEVSAPRWAALGAVPSGLGAPVDAYPDLAALTTALAGGADVPEAVLVVADPDGAPGADLARAATHRALDLVRTWLSEPELAGSRLVVLTRDAVAARPGDTAAALAAAAVWGLLKTAQAEHPDRLVLVDLDGHAASAPALAAALATGEPQLAIRRGAVHAPRLAHAGTEGMLALPDGDELWRLVLTGSGTLDSLAVVPHDEAGQPLAAGQVRVAVRAAGLNFRDALLALGMVTTDTRPVMGEASGVVVEVAPDVTTVAVGDRVMGLMISGIGPLALADHRLITRMPTGWSFVEAAAVPVVFLTAYHGLADLARIQPGETLLLHAASGGVGMAALQLARHWGVEVYGTASPPKWDALREQGLDERHIASSRTLDFEEQIRAATGGRGVDVVLNALAHEFIDASLRLLGTGGRFIEMGKTDIRSADDVTAAHPGVYYQAFDIMDPGPDRVQEMLATLAALFDSGALRPPPVTVWDIRRAPEALRYLSTAQHVGKVVLSMPSQPDPAGTVLITGGTGVLGGHLARHLVTAHGLTNLLLTSRAGEAAPGAAELRAELTALGARVTVAACDAADRDALAALLEDVPAEHPLTMVVHAAGVIDDGLLAALTPERVDAVLRPKVDAAWHLHELTSGLDLAEFVLFSSAAGTLGTPGQGSYAAANAFLDALAVRRHGQGRPATALGWGLWAQTSTMTGHLGQADLVRMARSGVSPIPTDLGLALFDAARALALPHVVPTRLDVRALGTDPEALPAVLRGLVRPAARRAVTGAEASADGGVDGWGRRLAGLSREEQHEQLRGLVRAQVATVLGHASPDGIDEGRAFKELGFDSLTAVELRNRLNGSTGLRLPATVVFDYPTTEVLAEYLRQQLAPAEASPVDALLAELEQAERRLDDISGDGESRGRLAARLQHLLARLEEADTPGADAPEVVAEQLAAASDDDLFAFIDNEL</sequence>
<feature type="region of interest" description="N-terminal hotdog fold" evidence="9">
    <location>
        <begin position="4446"/>
        <end position="4570"/>
    </location>
</feature>
<gene>
    <name evidence="15" type="primary">makA2</name>
</gene>
<dbReference type="FunFam" id="3.40.50.720:FF:000209">
    <property type="entry name" value="Polyketide synthase Pks12"/>
    <property type="match status" value="1"/>
</dbReference>
<dbReference type="Pfam" id="PF13602">
    <property type="entry name" value="ADH_zinc_N_2"/>
    <property type="match status" value="1"/>
</dbReference>
<feature type="compositionally biased region" description="Low complexity" evidence="11">
    <location>
        <begin position="6317"/>
        <end position="6327"/>
    </location>
</feature>
<feature type="region of interest" description="C-terminal hotdog fold" evidence="9">
    <location>
        <begin position="6334"/>
        <end position="6468"/>
    </location>
</feature>
<dbReference type="Pfam" id="PF00109">
    <property type="entry name" value="ketoacyl-synt"/>
    <property type="match status" value="4"/>
</dbReference>
<feature type="active site" description="Proton donor; for dehydratase activity" evidence="9">
    <location>
        <position position="1190"/>
    </location>
</feature>
<feature type="domain" description="PKS/mFAS DH" evidence="14">
    <location>
        <begin position="2714"/>
        <end position="2980"/>
    </location>
</feature>
<dbReference type="SUPFAM" id="SSF53901">
    <property type="entry name" value="Thiolase-like"/>
    <property type="match status" value="4"/>
</dbReference>
<dbReference type="EMBL" id="LC021382">
    <property type="protein sequence ID" value="BAQ25512.1"/>
    <property type="molecule type" value="Genomic_DNA"/>
</dbReference>
<feature type="domain" description="Carrier" evidence="12">
    <location>
        <begin position="1725"/>
        <end position="1800"/>
    </location>
</feature>
<dbReference type="Gene3D" id="3.40.47.10">
    <property type="match status" value="4"/>
</dbReference>
<evidence type="ECO:0000256" key="6">
    <source>
        <dbReference type="ARBA" id="ARBA00023194"/>
    </source>
</evidence>
<dbReference type="InterPro" id="IPR014030">
    <property type="entry name" value="Ketoacyl_synth_N"/>
</dbReference>
<dbReference type="GO" id="GO:0004312">
    <property type="term" value="F:fatty acid synthase activity"/>
    <property type="evidence" value="ECO:0007669"/>
    <property type="project" value="TreeGrafter"/>
</dbReference>
<dbReference type="Pfam" id="PF08240">
    <property type="entry name" value="ADH_N"/>
    <property type="match status" value="1"/>
</dbReference>
<reference evidence="15" key="1">
    <citation type="submission" date="2015-01" db="EMBL/GenBank/DDBJ databases">
        <title>Characterization of the biosynthetic gene cluster for maklamicin, a spirotetronate-class antibiotic of the endophytic Micromonospora sp. GMKU326.</title>
        <authorList>
            <person name="Kitani S."/>
            <person name="Ratama D."/>
            <person name="Hashimoto J."/>
            <person name="Thamchaipenet A."/>
            <person name="Igarashi Y."/>
            <person name="Shin-ya K."/>
            <person name="Ikeda H."/>
            <person name="Nihira T."/>
        </authorList>
    </citation>
    <scope>NUCLEOTIDE SEQUENCE</scope>
    <source>
        <strain evidence="15">GMKU326</strain>
    </source>
</reference>
<dbReference type="InterPro" id="IPR015083">
    <property type="entry name" value="NorB/c/GfsB-D-like_docking"/>
</dbReference>
<dbReference type="InterPro" id="IPR050091">
    <property type="entry name" value="PKS_NRPS_Biosynth_Enz"/>
</dbReference>
<dbReference type="InterPro" id="IPR011032">
    <property type="entry name" value="GroES-like_sf"/>
</dbReference>
<dbReference type="PROSITE" id="PS00012">
    <property type="entry name" value="PHOSPHOPANTETHEINE"/>
    <property type="match status" value="4"/>
</dbReference>
<dbReference type="Gene3D" id="3.30.70.3290">
    <property type="match status" value="4"/>
</dbReference>
<feature type="region of interest" description="C-terminal hotdog fold" evidence="9">
    <location>
        <begin position="4581"/>
        <end position="4715"/>
    </location>
</feature>
<feature type="domain" description="Ketosynthase family 3 (KS3)" evidence="13">
    <location>
        <begin position="33"/>
        <end position="460"/>
    </location>
</feature>
<dbReference type="Pfam" id="PF00550">
    <property type="entry name" value="PP-binding"/>
    <property type="match status" value="4"/>
</dbReference>
<dbReference type="InterPro" id="IPR016035">
    <property type="entry name" value="Acyl_Trfase/lysoPLipase"/>
</dbReference>
<dbReference type="SUPFAM" id="SSF52151">
    <property type="entry name" value="FabD/lysophospholipase-like"/>
    <property type="match status" value="4"/>
</dbReference>
<dbReference type="InterPro" id="IPR020843">
    <property type="entry name" value="ER"/>
</dbReference>
<feature type="region of interest" description="N-terminal hotdog fold" evidence="9">
    <location>
        <begin position="2714"/>
        <end position="2835"/>
    </location>
</feature>
<dbReference type="PROSITE" id="PS01162">
    <property type="entry name" value="QOR_ZETA_CRYSTAL"/>
    <property type="match status" value="1"/>
</dbReference>
<dbReference type="InterPro" id="IPR014031">
    <property type="entry name" value="Ketoacyl_synth_C"/>
</dbReference>
<dbReference type="SUPFAM" id="SSF55048">
    <property type="entry name" value="Probable ACP-binding domain of malonyl-CoA ACP transacylase"/>
    <property type="match status" value="4"/>
</dbReference>
<dbReference type="InterPro" id="IPR036736">
    <property type="entry name" value="ACP-like_sf"/>
</dbReference>
<evidence type="ECO:0000256" key="2">
    <source>
        <dbReference type="ARBA" id="ARBA00004792"/>
    </source>
</evidence>
<feature type="compositionally biased region" description="Low complexity" evidence="11">
    <location>
        <begin position="500"/>
        <end position="527"/>
    </location>
</feature>
<dbReference type="SMART" id="SM00822">
    <property type="entry name" value="PKS_KR"/>
    <property type="match status" value="4"/>
</dbReference>
<dbReference type="InterPro" id="IPR020841">
    <property type="entry name" value="PKS_Beta-ketoAc_synthase_dom"/>
</dbReference>
<dbReference type="SMART" id="SM00823">
    <property type="entry name" value="PKS_PP"/>
    <property type="match status" value="4"/>
</dbReference>
<dbReference type="PROSITE" id="PS52004">
    <property type="entry name" value="KS3_2"/>
    <property type="match status" value="4"/>
</dbReference>
<dbReference type="InterPro" id="IPR049552">
    <property type="entry name" value="PKS_DH_N"/>
</dbReference>
<dbReference type="Gene3D" id="3.10.129.110">
    <property type="entry name" value="Polyketide synthase dehydratase"/>
    <property type="match status" value="4"/>
</dbReference>
<dbReference type="InterPro" id="IPR016036">
    <property type="entry name" value="Malonyl_transacylase_ACP-bd"/>
</dbReference>
<feature type="domain" description="PKS/mFAS DH" evidence="14">
    <location>
        <begin position="4446"/>
        <end position="4715"/>
    </location>
</feature>
<protein>
    <submittedName>
        <fullName evidence="15">Type I polyketide synthase</fullName>
    </submittedName>
</protein>
<dbReference type="Pfam" id="PF21089">
    <property type="entry name" value="PKS_DH_N"/>
    <property type="match status" value="4"/>
</dbReference>
<feature type="region of interest" description="C-terminal hotdog fold" evidence="9">
    <location>
        <begin position="2847"/>
        <end position="2980"/>
    </location>
</feature>
<evidence type="ECO:0000256" key="9">
    <source>
        <dbReference type="PROSITE-ProRule" id="PRU01363"/>
    </source>
</evidence>
<dbReference type="InterPro" id="IPR049900">
    <property type="entry name" value="PKS_mFAS_DH"/>
</dbReference>
<dbReference type="InterPro" id="IPR002364">
    <property type="entry name" value="Quin_OxRdtase/zeta-crystal_CS"/>
</dbReference>
<dbReference type="Pfam" id="PF00698">
    <property type="entry name" value="Acyl_transf_1"/>
    <property type="match status" value="4"/>
</dbReference>
<feature type="domain" description="Carrier" evidence="12">
    <location>
        <begin position="7276"/>
        <end position="7351"/>
    </location>
</feature>
<dbReference type="InterPro" id="IPR016039">
    <property type="entry name" value="Thiolase-like"/>
</dbReference>
<dbReference type="InterPro" id="IPR036299">
    <property type="entry name" value="Polyketide_synth_docking_sf"/>
</dbReference>
<keyword evidence="6" id="KW-0045">Antibiotic biosynthesis</keyword>
<dbReference type="InterPro" id="IPR013968">
    <property type="entry name" value="PKS_KR"/>
</dbReference>
<keyword evidence="5" id="KW-0808">Transferase</keyword>
<feature type="active site" description="Proton donor; for dehydratase activity" evidence="9">
    <location>
        <position position="2906"/>
    </location>
</feature>
<evidence type="ECO:0000259" key="12">
    <source>
        <dbReference type="PROSITE" id="PS50075"/>
    </source>
</evidence>
<dbReference type="InterPro" id="IPR036291">
    <property type="entry name" value="NAD(P)-bd_dom_sf"/>
</dbReference>
<dbReference type="SUPFAM" id="SSF51735">
    <property type="entry name" value="NAD(P)-binding Rossmann-fold domains"/>
    <property type="match status" value="9"/>
</dbReference>
<dbReference type="GO" id="GO:0008270">
    <property type="term" value="F:zinc ion binding"/>
    <property type="evidence" value="ECO:0007669"/>
    <property type="project" value="InterPro"/>
</dbReference>
<keyword evidence="10" id="KW-0175">Coiled coil</keyword>
<feature type="compositionally biased region" description="Polar residues" evidence="11">
    <location>
        <begin position="4535"/>
        <end position="4545"/>
    </location>
</feature>
<accession>A0A0B6VM94</accession>
<dbReference type="Pfam" id="PF08990">
    <property type="entry name" value="Docking"/>
    <property type="match status" value="1"/>
</dbReference>
<dbReference type="InterPro" id="IPR020806">
    <property type="entry name" value="PKS_PP-bd"/>
</dbReference>
<feature type="compositionally biased region" description="Gly residues" evidence="11">
    <location>
        <begin position="4850"/>
        <end position="4862"/>
    </location>
</feature>
<dbReference type="InterPro" id="IPR014043">
    <property type="entry name" value="Acyl_transferase_dom"/>
</dbReference>
<comment type="cofactor">
    <cofactor evidence="1">
        <name>pantetheine 4'-phosphate</name>
        <dbReference type="ChEBI" id="CHEBI:47942"/>
    </cofactor>
</comment>
<dbReference type="InterPro" id="IPR032821">
    <property type="entry name" value="PKS_assoc"/>
</dbReference>
<feature type="region of interest" description="N-terminal hotdog fold" evidence="9">
    <location>
        <begin position="6200"/>
        <end position="6321"/>
    </location>
</feature>
<dbReference type="Gene3D" id="3.40.50.11460">
    <property type="match status" value="1"/>
</dbReference>
<dbReference type="CDD" id="cd05195">
    <property type="entry name" value="enoyl_red"/>
    <property type="match status" value="1"/>
</dbReference>
<dbReference type="Pfam" id="PF22953">
    <property type="entry name" value="SpnB_Rossmann"/>
    <property type="match status" value="4"/>
</dbReference>
<dbReference type="InterPro" id="IPR013154">
    <property type="entry name" value="ADH-like_N"/>
</dbReference>
<name>A0A0B6VM94_9ACTN</name>
<dbReference type="Gene3D" id="3.40.366.10">
    <property type="entry name" value="Malonyl-Coenzyme A Acyl Carrier Protein, domain 2"/>
    <property type="match status" value="4"/>
</dbReference>
<keyword evidence="7" id="KW-0511">Multifunctional enzyme</keyword>
<feature type="region of interest" description="C-terminal hotdog fold" evidence="9">
    <location>
        <begin position="1130"/>
        <end position="1267"/>
    </location>
</feature>
<dbReference type="FunFam" id="3.40.47.10:FF:000019">
    <property type="entry name" value="Polyketide synthase type I"/>
    <property type="match status" value="4"/>
</dbReference>
<feature type="domain" description="Ketosynthase family 3 (KS3)" evidence="13">
    <location>
        <begin position="1819"/>
        <end position="2243"/>
    </location>
</feature>
<organism evidence="15">
    <name type="scientific">Micromonospora sp. GMKU326</name>
    <dbReference type="NCBI Taxonomy" id="718015"/>
    <lineage>
        <taxon>Bacteria</taxon>
        <taxon>Bacillati</taxon>
        <taxon>Actinomycetota</taxon>
        <taxon>Actinomycetes</taxon>
        <taxon>Micromonosporales</taxon>
        <taxon>Micromonosporaceae</taxon>
        <taxon>Micromonospora</taxon>
    </lineage>
</organism>
<dbReference type="InterPro" id="IPR042104">
    <property type="entry name" value="PKS_dehydratase_sf"/>
</dbReference>
<feature type="domain" description="Carrier" evidence="12">
    <location>
        <begin position="5200"/>
        <end position="5275"/>
    </location>
</feature>
<feature type="domain" description="PKS/mFAS DH" evidence="14">
    <location>
        <begin position="995"/>
        <end position="1267"/>
    </location>
</feature>
<feature type="active site" description="Proton acceptor; for dehydratase activity" evidence="9">
    <location>
        <position position="4478"/>
    </location>
</feature>
<dbReference type="Gene3D" id="3.90.180.10">
    <property type="entry name" value="Medium-chain alcohol dehydrogenases, catalytic domain"/>
    <property type="match status" value="1"/>
</dbReference>
<feature type="active site" description="Proton acceptor; for dehydratase activity" evidence="9">
    <location>
        <position position="1026"/>
    </location>
</feature>
<dbReference type="InterPro" id="IPR001227">
    <property type="entry name" value="Ac_transferase_dom_sf"/>
</dbReference>
<dbReference type="InterPro" id="IPR055123">
    <property type="entry name" value="SpnB-like_Rossmann"/>
</dbReference>
<evidence type="ECO:0000256" key="8">
    <source>
        <dbReference type="ARBA" id="ARBA00023315"/>
    </source>
</evidence>
<dbReference type="FunFam" id="1.10.1200.10:FF:000007">
    <property type="entry name" value="Probable polyketide synthase pks17"/>
    <property type="match status" value="4"/>
</dbReference>
<comment type="pathway">
    <text evidence="2">Antibiotic biosynthesis.</text>
</comment>
<dbReference type="GO" id="GO:0006633">
    <property type="term" value="P:fatty acid biosynthetic process"/>
    <property type="evidence" value="ECO:0007669"/>
    <property type="project" value="InterPro"/>
</dbReference>
<evidence type="ECO:0000259" key="13">
    <source>
        <dbReference type="PROSITE" id="PS52004"/>
    </source>
</evidence>
<keyword evidence="3" id="KW-0596">Phosphopantetheine</keyword>
<dbReference type="InterPro" id="IPR049551">
    <property type="entry name" value="PKS_DH_C"/>
</dbReference>
<dbReference type="InterPro" id="IPR018201">
    <property type="entry name" value="Ketoacyl_synth_AS"/>
</dbReference>
<dbReference type="SMART" id="SM00827">
    <property type="entry name" value="PKS_AT"/>
    <property type="match status" value="4"/>
</dbReference>
<feature type="active site" description="Proton donor; for dehydratase activity" evidence="9">
    <location>
        <position position="6393"/>
    </location>
</feature>
<dbReference type="InterPro" id="IPR006162">
    <property type="entry name" value="Ppantetheine_attach_site"/>
</dbReference>
<keyword evidence="4" id="KW-0597">Phosphoprotein</keyword>
<evidence type="ECO:0000256" key="5">
    <source>
        <dbReference type="ARBA" id="ARBA00022679"/>
    </source>
</evidence>
<feature type="region of interest" description="Disordered" evidence="11">
    <location>
        <begin position="4530"/>
        <end position="4553"/>
    </location>
</feature>
<dbReference type="InterPro" id="IPR009081">
    <property type="entry name" value="PP-bd_ACP"/>
</dbReference>
<feature type="active site" description="Proton donor; for dehydratase activity" evidence="9">
    <location>
        <position position="4640"/>
    </location>
</feature>
<dbReference type="InterPro" id="IPR020807">
    <property type="entry name" value="PKS_DH"/>
</dbReference>
<dbReference type="GO" id="GO:0033068">
    <property type="term" value="P:macrolide biosynthetic process"/>
    <property type="evidence" value="ECO:0007669"/>
    <property type="project" value="UniProtKB-ARBA"/>
</dbReference>
<evidence type="ECO:0000256" key="11">
    <source>
        <dbReference type="SAM" id="MobiDB-lite"/>
    </source>
</evidence>
<evidence type="ECO:0000256" key="1">
    <source>
        <dbReference type="ARBA" id="ARBA00001957"/>
    </source>
</evidence>
<dbReference type="CDD" id="cd00833">
    <property type="entry name" value="PKS"/>
    <property type="match status" value="4"/>
</dbReference>
<dbReference type="PANTHER" id="PTHR43775">
    <property type="entry name" value="FATTY ACID SYNTHASE"/>
    <property type="match status" value="1"/>
</dbReference>
<dbReference type="SMART" id="SM01294">
    <property type="entry name" value="PKS_PP_betabranch"/>
    <property type="match status" value="3"/>
</dbReference>
<dbReference type="SUPFAM" id="SSF50129">
    <property type="entry name" value="GroES-like"/>
    <property type="match status" value="1"/>
</dbReference>
<dbReference type="Pfam" id="PF22621">
    <property type="entry name" value="CurL-like_PKS_C"/>
    <property type="match status" value="1"/>
</dbReference>
<dbReference type="SMART" id="SM00825">
    <property type="entry name" value="PKS_KS"/>
    <property type="match status" value="4"/>
</dbReference>
<proteinExistence type="predicted"/>
<dbReference type="Gene3D" id="1.10.1200.10">
    <property type="entry name" value="ACP-like"/>
    <property type="match status" value="4"/>
</dbReference>
<dbReference type="GO" id="GO:0031177">
    <property type="term" value="F:phosphopantetheine binding"/>
    <property type="evidence" value="ECO:0007669"/>
    <property type="project" value="InterPro"/>
</dbReference>
<dbReference type="FunFam" id="3.40.366.10:FF:000002">
    <property type="entry name" value="Probable polyketide synthase 2"/>
    <property type="match status" value="1"/>
</dbReference>
<evidence type="ECO:0000256" key="4">
    <source>
        <dbReference type="ARBA" id="ARBA00022553"/>
    </source>
</evidence>
<dbReference type="Gene3D" id="3.40.50.720">
    <property type="entry name" value="NAD(P)-binding Rossmann-like Domain"/>
    <property type="match status" value="4"/>
</dbReference>
<feature type="domain" description="PKS/mFAS DH" evidence="14">
    <location>
        <begin position="6200"/>
        <end position="6468"/>
    </location>
</feature>
<feature type="coiled-coil region" evidence="10">
    <location>
        <begin position="4"/>
        <end position="31"/>
    </location>
</feature>
<evidence type="ECO:0000313" key="15">
    <source>
        <dbReference type="EMBL" id="BAQ25512.1"/>
    </source>
</evidence>
<dbReference type="SMART" id="SM00829">
    <property type="entry name" value="PKS_ER"/>
    <property type="match status" value="1"/>
</dbReference>
<feature type="domain" description="Ketosynthase family 3 (KS3)" evidence="13">
    <location>
        <begin position="5294"/>
        <end position="5718"/>
    </location>
</feature>
<dbReference type="SUPFAM" id="SSF101173">
    <property type="entry name" value="Docking domain B of the erythromycin polyketide synthase (DEBS)"/>
    <property type="match status" value="1"/>
</dbReference>
<feature type="active site" description="Proton acceptor; for dehydratase activity" evidence="9">
    <location>
        <position position="6232"/>
    </location>
</feature>
<feature type="region of interest" description="N-terminal hotdog fold" evidence="9">
    <location>
        <begin position="995"/>
        <end position="1118"/>
    </location>
</feature>
<dbReference type="PANTHER" id="PTHR43775:SF51">
    <property type="entry name" value="INACTIVE PHENOLPHTHIOCEROL SYNTHESIS POLYKETIDE SYNTHASE TYPE I PKS1-RELATED"/>
    <property type="match status" value="1"/>
</dbReference>
<dbReference type="SMART" id="SM00826">
    <property type="entry name" value="PKS_DH"/>
    <property type="match status" value="4"/>
</dbReference>
<dbReference type="PROSITE" id="PS50075">
    <property type="entry name" value="CARRIER"/>
    <property type="match status" value="4"/>
</dbReference>
<dbReference type="Pfam" id="PF16197">
    <property type="entry name" value="KAsynt_C_assoc"/>
    <property type="match status" value="3"/>
</dbReference>
<dbReference type="PROSITE" id="PS00606">
    <property type="entry name" value="KS3_1"/>
    <property type="match status" value="1"/>
</dbReference>
<dbReference type="Pfam" id="PF14765">
    <property type="entry name" value="PS-DH"/>
    <property type="match status" value="4"/>
</dbReference>
<feature type="domain" description="Ketosynthase family 3 (KS3)" evidence="13">
    <location>
        <begin position="3519"/>
        <end position="3945"/>
    </location>
</feature>
<feature type="region of interest" description="Disordered" evidence="11">
    <location>
        <begin position="463"/>
        <end position="543"/>
    </location>
</feature>
<dbReference type="CDD" id="cd08956">
    <property type="entry name" value="KR_3_FAS_SDR_x"/>
    <property type="match status" value="4"/>
</dbReference>
<evidence type="ECO:0000256" key="10">
    <source>
        <dbReference type="SAM" id="Coils"/>
    </source>
</evidence>
<dbReference type="SUPFAM" id="SSF47336">
    <property type="entry name" value="ACP-like"/>
    <property type="match status" value="4"/>
</dbReference>
<dbReference type="GO" id="GO:0004315">
    <property type="term" value="F:3-oxoacyl-[acyl-carrier-protein] synthase activity"/>
    <property type="evidence" value="ECO:0007669"/>
    <property type="project" value="InterPro"/>
</dbReference>